<dbReference type="PANTHER" id="PTHR36842:SF1">
    <property type="entry name" value="PROTEIN TOLB"/>
    <property type="match status" value="1"/>
</dbReference>
<evidence type="ECO:0000313" key="2">
    <source>
        <dbReference type="EMBL" id="PRY16824.1"/>
    </source>
</evidence>
<dbReference type="InterPro" id="IPR011042">
    <property type="entry name" value="6-blade_b-propeller_TolB-like"/>
</dbReference>
<proteinExistence type="predicted"/>
<dbReference type="Gene3D" id="2.120.10.30">
    <property type="entry name" value="TolB, C-terminal domain"/>
    <property type="match status" value="3"/>
</dbReference>
<keyword evidence="3" id="KW-1185">Reference proteome</keyword>
<dbReference type="EMBL" id="PVZF01000003">
    <property type="protein sequence ID" value="PRY16824.1"/>
    <property type="molecule type" value="Genomic_DNA"/>
</dbReference>
<dbReference type="SUPFAM" id="SSF82171">
    <property type="entry name" value="DPP6 N-terminal domain-like"/>
    <property type="match status" value="1"/>
</dbReference>
<accession>A0A2T0R6N1</accession>
<dbReference type="OrthoDB" id="3915799at2"/>
<keyword evidence="1" id="KW-0732">Signal</keyword>
<reference evidence="2 3" key="1">
    <citation type="submission" date="2018-03" db="EMBL/GenBank/DDBJ databases">
        <title>Genomic Encyclopedia of Archaeal and Bacterial Type Strains, Phase II (KMG-II): from individual species to whole genera.</title>
        <authorList>
            <person name="Goeker M."/>
        </authorList>
    </citation>
    <scope>NUCLEOTIDE SEQUENCE [LARGE SCALE GENOMIC DNA]</scope>
    <source>
        <strain evidence="2 3">DSM 19711</strain>
    </source>
</reference>
<name>A0A2T0R6N1_9ACTN</name>
<protein>
    <submittedName>
        <fullName evidence="2">Tol biopolymer transport system component</fullName>
    </submittedName>
</protein>
<gene>
    <name evidence="2" type="ORF">CLV37_103256</name>
</gene>
<dbReference type="RefSeq" id="WP_106209068.1">
    <property type="nucleotide sequence ID" value="NZ_PVZF01000003.1"/>
</dbReference>
<organism evidence="2 3">
    <name type="scientific">Kineococcus rhizosphaerae</name>
    <dbReference type="NCBI Taxonomy" id="559628"/>
    <lineage>
        <taxon>Bacteria</taxon>
        <taxon>Bacillati</taxon>
        <taxon>Actinomycetota</taxon>
        <taxon>Actinomycetes</taxon>
        <taxon>Kineosporiales</taxon>
        <taxon>Kineosporiaceae</taxon>
        <taxon>Kineococcus</taxon>
    </lineage>
</organism>
<feature type="chain" id="PRO_5015746603" evidence="1">
    <location>
        <begin position="25"/>
        <end position="397"/>
    </location>
</feature>
<dbReference type="AlphaFoldDB" id="A0A2T0R6N1"/>
<sequence>MRRRWSTAVVLAAALVLTPLPATARSTGQELAFTGWVGADVRQRLLVLDTADTATAEPRTVAPGGIADLAWSADGSRLAWIGFEEPTGPVADTETTLYSARPDGTDRRTLLAGSSLADVAAAPDGGFAVARSDVRDLVDCAGHPPVPAADITLVSPAGRTRRLTDTPVNTWALQFSRDGADLVWASSDGDPCGSSSWPHLNLTDVATGTTRAVTGARSLQSPTFSGDGRTVLAATSDEFGDDLVRVDVATASARRVQTPGFSERLPSVSPSGDTVAVVRTAVVPDPHTYFRPVQDPHVAVLDLEGNLLRDLGAVDLQVDQLAWSPDGSTVAVAGANFVPDTPGSDVGSADPAVWTFPTAGGTPRRLSDSAGFATAGLAFRPTFPDPPTLVRGTRDRR</sequence>
<dbReference type="PANTHER" id="PTHR36842">
    <property type="entry name" value="PROTEIN TOLB HOMOLOG"/>
    <property type="match status" value="1"/>
</dbReference>
<evidence type="ECO:0000256" key="1">
    <source>
        <dbReference type="SAM" id="SignalP"/>
    </source>
</evidence>
<feature type="signal peptide" evidence="1">
    <location>
        <begin position="1"/>
        <end position="24"/>
    </location>
</feature>
<dbReference type="Proteomes" id="UP000238083">
    <property type="component" value="Unassembled WGS sequence"/>
</dbReference>
<comment type="caution">
    <text evidence="2">The sequence shown here is derived from an EMBL/GenBank/DDBJ whole genome shotgun (WGS) entry which is preliminary data.</text>
</comment>
<evidence type="ECO:0000313" key="3">
    <source>
        <dbReference type="Proteomes" id="UP000238083"/>
    </source>
</evidence>